<evidence type="ECO:0000256" key="5">
    <source>
        <dbReference type="SAM" id="Phobius"/>
    </source>
</evidence>
<evidence type="ECO:0000313" key="7">
    <source>
        <dbReference type="Proteomes" id="UP000076738"/>
    </source>
</evidence>
<keyword evidence="2 5" id="KW-0812">Transmembrane</keyword>
<keyword evidence="3 5" id="KW-1133">Transmembrane helix</keyword>
<proteinExistence type="predicted"/>
<evidence type="ECO:0000256" key="1">
    <source>
        <dbReference type="ARBA" id="ARBA00004141"/>
    </source>
</evidence>
<dbReference type="Proteomes" id="UP000076738">
    <property type="component" value="Unassembled WGS sequence"/>
</dbReference>
<feature type="transmembrane region" description="Helical" evidence="5">
    <location>
        <begin position="25"/>
        <end position="43"/>
    </location>
</feature>
<dbReference type="PANTHER" id="PTHR31465">
    <property type="entry name" value="PROTEIN RTA1-RELATED"/>
    <property type="match status" value="1"/>
</dbReference>
<keyword evidence="4 5" id="KW-0472">Membrane</keyword>
<dbReference type="GO" id="GO:0016020">
    <property type="term" value="C:membrane"/>
    <property type="evidence" value="ECO:0007669"/>
    <property type="project" value="UniProtKB-SubCell"/>
</dbReference>
<evidence type="ECO:0008006" key="8">
    <source>
        <dbReference type="Google" id="ProtNLM"/>
    </source>
</evidence>
<feature type="transmembrane region" description="Helical" evidence="5">
    <location>
        <begin position="162"/>
        <end position="182"/>
    </location>
</feature>
<evidence type="ECO:0000256" key="2">
    <source>
        <dbReference type="ARBA" id="ARBA00022692"/>
    </source>
</evidence>
<feature type="transmembrane region" description="Helical" evidence="5">
    <location>
        <begin position="245"/>
        <end position="265"/>
    </location>
</feature>
<comment type="subcellular location">
    <subcellularLocation>
        <location evidence="1">Membrane</location>
        <topology evidence="1">Multi-pass membrane protein</topology>
    </subcellularLocation>
</comment>
<dbReference type="Pfam" id="PF04479">
    <property type="entry name" value="RTA1"/>
    <property type="match status" value="1"/>
</dbReference>
<dbReference type="InterPro" id="IPR007568">
    <property type="entry name" value="RTA1"/>
</dbReference>
<feature type="transmembrane region" description="Helical" evidence="5">
    <location>
        <begin position="55"/>
        <end position="77"/>
    </location>
</feature>
<dbReference type="PANTHER" id="PTHR31465:SF13">
    <property type="entry name" value="RTA1 DOMAIN PROTEIN-RELATED"/>
    <property type="match status" value="1"/>
</dbReference>
<organism evidence="6 7">
    <name type="scientific">Calocera viscosa (strain TUFC12733)</name>
    <dbReference type="NCBI Taxonomy" id="1330018"/>
    <lineage>
        <taxon>Eukaryota</taxon>
        <taxon>Fungi</taxon>
        <taxon>Dikarya</taxon>
        <taxon>Basidiomycota</taxon>
        <taxon>Agaricomycotina</taxon>
        <taxon>Dacrymycetes</taxon>
        <taxon>Dacrymycetales</taxon>
        <taxon>Dacrymycetaceae</taxon>
        <taxon>Calocera</taxon>
    </lineage>
</organism>
<keyword evidence="7" id="KW-1185">Reference proteome</keyword>
<dbReference type="EMBL" id="KV417300">
    <property type="protein sequence ID" value="KZO93681.1"/>
    <property type="molecule type" value="Genomic_DNA"/>
</dbReference>
<dbReference type="OrthoDB" id="3358017at2759"/>
<gene>
    <name evidence="6" type="ORF">CALVIDRAFT_502734</name>
</gene>
<evidence type="ECO:0000256" key="4">
    <source>
        <dbReference type="ARBA" id="ARBA00023136"/>
    </source>
</evidence>
<reference evidence="6 7" key="1">
    <citation type="journal article" date="2016" name="Mol. Biol. Evol.">
        <title>Comparative Genomics of Early-Diverging Mushroom-Forming Fungi Provides Insights into the Origins of Lignocellulose Decay Capabilities.</title>
        <authorList>
            <person name="Nagy L.G."/>
            <person name="Riley R."/>
            <person name="Tritt A."/>
            <person name="Adam C."/>
            <person name="Daum C."/>
            <person name="Floudas D."/>
            <person name="Sun H."/>
            <person name="Yadav J.S."/>
            <person name="Pangilinan J."/>
            <person name="Larsson K.H."/>
            <person name="Matsuura K."/>
            <person name="Barry K."/>
            <person name="Labutti K."/>
            <person name="Kuo R."/>
            <person name="Ohm R.A."/>
            <person name="Bhattacharya S.S."/>
            <person name="Shirouzu T."/>
            <person name="Yoshinaga Y."/>
            <person name="Martin F.M."/>
            <person name="Grigoriev I.V."/>
            <person name="Hibbett D.S."/>
        </authorList>
    </citation>
    <scope>NUCLEOTIDE SEQUENCE [LARGE SCALE GENOMIC DNA]</scope>
    <source>
        <strain evidence="6 7">TUFC12733</strain>
    </source>
</reference>
<evidence type="ECO:0000313" key="6">
    <source>
        <dbReference type="EMBL" id="KZO93681.1"/>
    </source>
</evidence>
<feature type="transmembrane region" description="Helical" evidence="5">
    <location>
        <begin position="202"/>
        <end position="218"/>
    </location>
</feature>
<dbReference type="AlphaFoldDB" id="A0A167JKP4"/>
<accession>A0A167JKP4</accession>
<protein>
    <recommendedName>
        <fullName evidence="8">RTA1 domain protein</fullName>
    </recommendedName>
</protein>
<dbReference type="STRING" id="1330018.A0A167JKP4"/>
<evidence type="ECO:0000256" key="3">
    <source>
        <dbReference type="ARBA" id="ARBA00022989"/>
    </source>
</evidence>
<sequence>MASNNTVLPSGYVEGSWWYYSPNKIAPVVFSSLFMASAIWHLYQNIAYKSWRTTGLLPLAALIFVAGYSMREVAAFYPDDIGCYMSTSIMLLCSPPVYEAANCFIVSRLLYYIPYFAPLHPYRLMLTLGVVQSSLEVINAVGASKGTSLEGAEGSLVGGQTLMKISLVLQIITMLLFIGLALRFEYNCRRAGVFPDKLRNGLRVVYVSCAFISVRTIYRSVEWFETANINPSNPGSFPPVLRNEIYFYIFEASVMLLNSFLLNIFHPTRLLPQNYKVFLAPDGVTELEGTGLTKDPRNPLLQLLDPLDIYGLVTKRDQKINLWIPEKTETSSIAGSDGENDMEKLGWGNWQQQDELIKVV</sequence>
<name>A0A167JKP4_CALVF</name>